<feature type="compositionally biased region" description="Low complexity" evidence="1">
    <location>
        <begin position="7"/>
        <end position="17"/>
    </location>
</feature>
<gene>
    <name evidence="2" type="ORF">IFM46972_00231</name>
</gene>
<feature type="compositionally biased region" description="Basic and acidic residues" evidence="1">
    <location>
        <begin position="137"/>
        <end position="153"/>
    </location>
</feature>
<evidence type="ECO:0000256" key="1">
    <source>
        <dbReference type="SAM" id="MobiDB-lite"/>
    </source>
</evidence>
<proteinExistence type="predicted"/>
<dbReference type="AlphaFoldDB" id="A0A8H3RGE4"/>
<feature type="region of interest" description="Disordered" evidence="1">
    <location>
        <begin position="1"/>
        <end position="41"/>
    </location>
</feature>
<accession>A0A8H3RGE4</accession>
<comment type="caution">
    <text evidence="2">The sequence shown here is derived from an EMBL/GenBank/DDBJ whole genome shotgun (WGS) entry which is preliminary data.</text>
</comment>
<name>A0A8H3RGE4_9EURO</name>
<evidence type="ECO:0000313" key="3">
    <source>
        <dbReference type="Proteomes" id="UP000465221"/>
    </source>
</evidence>
<organism evidence="2 3">
    <name type="scientific">Aspergillus udagawae</name>
    <dbReference type="NCBI Taxonomy" id="91492"/>
    <lineage>
        <taxon>Eukaryota</taxon>
        <taxon>Fungi</taxon>
        <taxon>Dikarya</taxon>
        <taxon>Ascomycota</taxon>
        <taxon>Pezizomycotina</taxon>
        <taxon>Eurotiomycetes</taxon>
        <taxon>Eurotiomycetidae</taxon>
        <taxon>Eurotiales</taxon>
        <taxon>Aspergillaceae</taxon>
        <taxon>Aspergillus</taxon>
        <taxon>Aspergillus subgen. Fumigati</taxon>
    </lineage>
</organism>
<dbReference type="EMBL" id="BLKC01000001">
    <property type="protein sequence ID" value="GFF22288.1"/>
    <property type="molecule type" value="Genomic_DNA"/>
</dbReference>
<reference evidence="2 3" key="1">
    <citation type="submission" date="2020-01" db="EMBL/GenBank/DDBJ databases">
        <title>Draft genome sequence of Aspergillus udagawae IFM 46972.</title>
        <authorList>
            <person name="Takahashi H."/>
            <person name="Yaguchi T."/>
        </authorList>
    </citation>
    <scope>NUCLEOTIDE SEQUENCE [LARGE SCALE GENOMIC DNA]</scope>
    <source>
        <strain evidence="2 3">IFM 46972</strain>
    </source>
</reference>
<feature type="region of interest" description="Disordered" evidence="1">
    <location>
        <begin position="132"/>
        <end position="158"/>
    </location>
</feature>
<dbReference type="Proteomes" id="UP000465221">
    <property type="component" value="Unassembled WGS sequence"/>
</dbReference>
<evidence type="ECO:0000313" key="2">
    <source>
        <dbReference type="EMBL" id="GFF22288.1"/>
    </source>
</evidence>
<sequence>MDKGQHHSSTTSQTQTHGIIATKKGQEKHRRKSHGCGARPLTYTPKWTEILSGTTPRANLGPQNQLPAPLGEPADTLTLSDYDHISSLNATMMSFDGRTDCQGPANALRDNSVLSRLSEFSPNIHFELSRAPSFPAKDAKPRERSRMGERQTRLVDPWPLGPGGSLVFSVARPVENKKMPLNVKQNPGPK</sequence>
<protein>
    <submittedName>
        <fullName evidence="2">Uncharacterized protein</fullName>
    </submittedName>
</protein>